<organism evidence="2 3">
    <name type="scientific">Gossypium davidsonii</name>
    <name type="common">Davidson's cotton</name>
    <name type="synonym">Gossypium klotzschianum subsp. davidsonii</name>
    <dbReference type="NCBI Taxonomy" id="34287"/>
    <lineage>
        <taxon>Eukaryota</taxon>
        <taxon>Viridiplantae</taxon>
        <taxon>Streptophyta</taxon>
        <taxon>Embryophyta</taxon>
        <taxon>Tracheophyta</taxon>
        <taxon>Spermatophyta</taxon>
        <taxon>Magnoliopsida</taxon>
        <taxon>eudicotyledons</taxon>
        <taxon>Gunneridae</taxon>
        <taxon>Pentapetalae</taxon>
        <taxon>rosids</taxon>
        <taxon>malvids</taxon>
        <taxon>Malvales</taxon>
        <taxon>Malvaceae</taxon>
        <taxon>Malvoideae</taxon>
        <taxon>Gossypium</taxon>
    </lineage>
</organism>
<keyword evidence="1" id="KW-0812">Transmembrane</keyword>
<dbReference type="AlphaFoldDB" id="A0A7J8R450"/>
<keyword evidence="1" id="KW-1133">Transmembrane helix</keyword>
<evidence type="ECO:0000313" key="3">
    <source>
        <dbReference type="Proteomes" id="UP000593561"/>
    </source>
</evidence>
<evidence type="ECO:0000313" key="2">
    <source>
        <dbReference type="EMBL" id="MBA0608627.1"/>
    </source>
</evidence>
<reference evidence="2 3" key="1">
    <citation type="journal article" date="2019" name="Genome Biol. Evol.">
        <title>Insights into the evolution of the New World diploid cottons (Gossypium, subgenus Houzingenia) based on genome sequencing.</title>
        <authorList>
            <person name="Grover C.E."/>
            <person name="Arick M.A. 2nd"/>
            <person name="Thrash A."/>
            <person name="Conover J.L."/>
            <person name="Sanders W.S."/>
            <person name="Peterson D.G."/>
            <person name="Frelichowski J.E."/>
            <person name="Scheffler J.A."/>
            <person name="Scheffler B.E."/>
            <person name="Wendel J.F."/>
        </authorList>
    </citation>
    <scope>NUCLEOTIDE SEQUENCE [LARGE SCALE GENOMIC DNA]</scope>
    <source>
        <strain evidence="2">27</strain>
        <tissue evidence="2">Leaf</tissue>
    </source>
</reference>
<keyword evidence="3" id="KW-1185">Reference proteome</keyword>
<name>A0A7J8R450_GOSDV</name>
<accession>A0A7J8R450</accession>
<feature type="transmembrane region" description="Helical" evidence="1">
    <location>
        <begin position="57"/>
        <end position="82"/>
    </location>
</feature>
<comment type="caution">
    <text evidence="2">The sequence shown here is derived from an EMBL/GenBank/DDBJ whole genome shotgun (WGS) entry which is preliminary data.</text>
</comment>
<dbReference type="EMBL" id="JABFAC010000003">
    <property type="protein sequence ID" value="MBA0608627.1"/>
    <property type="molecule type" value="Genomic_DNA"/>
</dbReference>
<keyword evidence="1" id="KW-0472">Membrane</keyword>
<protein>
    <submittedName>
        <fullName evidence="2">Uncharacterized protein</fullName>
    </submittedName>
</protein>
<proteinExistence type="predicted"/>
<evidence type="ECO:0000256" key="1">
    <source>
        <dbReference type="SAM" id="Phobius"/>
    </source>
</evidence>
<gene>
    <name evidence="2" type="ORF">Godav_020821</name>
</gene>
<dbReference type="Proteomes" id="UP000593561">
    <property type="component" value="Unassembled WGS sequence"/>
</dbReference>
<sequence>MENIEDVLPQIRDKLKNFYWKDIYNTDEKDLFYHLQADLSLDTKAIRRSKKKTRKDLLLWSVVIEMVQIKCLSGLLVSLLILDALNM</sequence>